<dbReference type="EC" id="2.5.1.75" evidence="10"/>
<dbReference type="InterPro" id="IPR018022">
    <property type="entry name" value="IPT"/>
</dbReference>
<evidence type="ECO:0000256" key="4">
    <source>
        <dbReference type="ARBA" id="ARBA00022679"/>
    </source>
</evidence>
<keyword evidence="8 10" id="KW-0460">Magnesium</keyword>
<feature type="site" description="Interaction with substrate tRNA" evidence="10">
    <location>
        <position position="119"/>
    </location>
</feature>
<keyword evidence="4 10" id="KW-0808">Transferase</keyword>
<evidence type="ECO:0000256" key="1">
    <source>
        <dbReference type="ARBA" id="ARBA00001946"/>
    </source>
</evidence>
<dbReference type="InterPro" id="IPR039657">
    <property type="entry name" value="Dimethylallyltransferase"/>
</dbReference>
<evidence type="ECO:0000256" key="12">
    <source>
        <dbReference type="RuleBase" id="RU003784"/>
    </source>
</evidence>
<dbReference type="Proteomes" id="UP000270616">
    <property type="component" value="Unassembled WGS sequence"/>
</dbReference>
<dbReference type="EMBL" id="RKMF01000012">
    <property type="protein sequence ID" value="ROZ62494.1"/>
    <property type="molecule type" value="Genomic_DNA"/>
</dbReference>
<comment type="subunit">
    <text evidence="10">Monomer.</text>
</comment>
<sequence>MADATGALDPDESSGGGGAETPIVALVGPTGTGKTALSIALAQQLGGEVVNADSMQFYRGMDIGTAKATVDERQGVPHHLLDIMEVTEEASVARFQEQARTCFAEIRSRGRVPILVGGSGLYVRAALDRIEFPGTDAVVRGRLEQELHDGGPGPLRARLRQIDPAAEERIRDDRRLVRALEVHELTGRPFTAFMPERTHVAPAVQIALDLDRTVLHERLERRVHAMVRGGLEDEVRGLIPHGLREGRTASQALGYGQFLAVVDGTMTVDRAIESTVVGTRQFAKRQLTWFCADPRVHWLPAEDPLLVNRALELVRSGTHAD</sequence>
<gene>
    <name evidence="10 15" type="primary">miaA</name>
    <name evidence="15" type="ORF">EDL96_09940</name>
</gene>
<evidence type="ECO:0000313" key="16">
    <source>
        <dbReference type="Proteomes" id="UP000270616"/>
    </source>
</evidence>
<evidence type="ECO:0000256" key="5">
    <source>
        <dbReference type="ARBA" id="ARBA00022694"/>
    </source>
</evidence>
<organism evidence="15 16">
    <name type="scientific">Kocuria soli</name>
    <dbReference type="NCBI Taxonomy" id="2485125"/>
    <lineage>
        <taxon>Bacteria</taxon>
        <taxon>Bacillati</taxon>
        <taxon>Actinomycetota</taxon>
        <taxon>Actinomycetes</taxon>
        <taxon>Micrococcales</taxon>
        <taxon>Micrococcaceae</taxon>
        <taxon>Kocuria</taxon>
    </lineage>
</organism>
<dbReference type="InterPro" id="IPR027417">
    <property type="entry name" value="P-loop_NTPase"/>
</dbReference>
<feature type="binding site" evidence="10">
    <location>
        <begin position="28"/>
        <end position="35"/>
    </location>
    <ligand>
        <name>ATP</name>
        <dbReference type="ChEBI" id="CHEBI:30616"/>
    </ligand>
</feature>
<evidence type="ECO:0000256" key="10">
    <source>
        <dbReference type="HAMAP-Rule" id="MF_00185"/>
    </source>
</evidence>
<dbReference type="Pfam" id="PF01715">
    <property type="entry name" value="IPPT"/>
    <property type="match status" value="1"/>
</dbReference>
<comment type="cofactor">
    <cofactor evidence="1 10">
        <name>Mg(2+)</name>
        <dbReference type="ChEBI" id="CHEBI:18420"/>
    </cofactor>
</comment>
<keyword evidence="7 10" id="KW-0067">ATP-binding</keyword>
<dbReference type="AlphaFoldDB" id="A0A3N4A2B6"/>
<protein>
    <recommendedName>
        <fullName evidence="10">tRNA dimethylallyltransferase</fullName>
        <ecNumber evidence="10">2.5.1.75</ecNumber>
    </recommendedName>
    <alternativeName>
        <fullName evidence="10">Dimethylallyl diphosphate:tRNA dimethylallyltransferase</fullName>
        <shortName evidence="10">DMAPP:tRNA dimethylallyltransferase</shortName>
        <shortName evidence="10">DMATase</shortName>
    </alternativeName>
    <alternativeName>
        <fullName evidence="10">Isopentenyl-diphosphate:tRNA isopentenyltransferase</fullName>
        <shortName evidence="10">IPP transferase</shortName>
        <shortName evidence="10">IPPT</shortName>
        <shortName evidence="10">IPTase</shortName>
    </alternativeName>
</protein>
<comment type="caution">
    <text evidence="10">Lacks conserved residue(s) required for the propagation of feature annotation.</text>
</comment>
<feature type="region of interest" description="Interaction with substrate tRNA" evidence="10">
    <location>
        <begin position="53"/>
        <end position="56"/>
    </location>
</feature>
<dbReference type="Gene3D" id="3.40.50.300">
    <property type="entry name" value="P-loop containing nucleotide triphosphate hydrolases"/>
    <property type="match status" value="1"/>
</dbReference>
<evidence type="ECO:0000256" key="11">
    <source>
        <dbReference type="RuleBase" id="RU003783"/>
    </source>
</evidence>
<reference evidence="15 16" key="1">
    <citation type="submission" date="2018-10" db="EMBL/GenBank/DDBJ databases">
        <title>Kocuria sp. M5W7-7, whole genome shotgun sequence.</title>
        <authorList>
            <person name="Tuo L."/>
        </authorList>
    </citation>
    <scope>NUCLEOTIDE SEQUENCE [LARGE SCALE GENOMIC DNA]</scope>
    <source>
        <strain evidence="15 16">M5W7-7</strain>
    </source>
</reference>
<dbReference type="HAMAP" id="MF_00185">
    <property type="entry name" value="IPP_trans"/>
    <property type="match status" value="1"/>
</dbReference>
<evidence type="ECO:0000313" key="15">
    <source>
        <dbReference type="EMBL" id="ROZ62494.1"/>
    </source>
</evidence>
<evidence type="ECO:0000256" key="7">
    <source>
        <dbReference type="ARBA" id="ARBA00022840"/>
    </source>
</evidence>
<evidence type="ECO:0000256" key="2">
    <source>
        <dbReference type="ARBA" id="ARBA00003213"/>
    </source>
</evidence>
<evidence type="ECO:0000256" key="8">
    <source>
        <dbReference type="ARBA" id="ARBA00022842"/>
    </source>
</evidence>
<dbReference type="OrthoDB" id="9776390at2"/>
<feature type="site" description="Interaction with substrate tRNA" evidence="10">
    <location>
        <position position="140"/>
    </location>
</feature>
<keyword evidence="6 10" id="KW-0547">Nucleotide-binding</keyword>
<dbReference type="GO" id="GO:0005524">
    <property type="term" value="F:ATP binding"/>
    <property type="evidence" value="ECO:0007669"/>
    <property type="project" value="UniProtKB-UniRule"/>
</dbReference>
<dbReference type="Gene3D" id="1.10.20.140">
    <property type="match status" value="1"/>
</dbReference>
<dbReference type="RefSeq" id="WP_123825691.1">
    <property type="nucleotide sequence ID" value="NZ_RKMF01000012.1"/>
</dbReference>
<dbReference type="SUPFAM" id="SSF52540">
    <property type="entry name" value="P-loop containing nucleoside triphosphate hydrolases"/>
    <property type="match status" value="2"/>
</dbReference>
<dbReference type="PANTHER" id="PTHR11088:SF60">
    <property type="entry name" value="TRNA DIMETHYLALLYLTRANSFERASE"/>
    <property type="match status" value="1"/>
</dbReference>
<dbReference type="GO" id="GO:0052381">
    <property type="term" value="F:tRNA dimethylallyltransferase activity"/>
    <property type="evidence" value="ECO:0007669"/>
    <property type="project" value="UniProtKB-UniRule"/>
</dbReference>
<accession>A0A3N4A2B6</accession>
<evidence type="ECO:0000256" key="13">
    <source>
        <dbReference type="RuleBase" id="RU003785"/>
    </source>
</evidence>
<comment type="similarity">
    <text evidence="3 10 13">Belongs to the IPP transferase family.</text>
</comment>
<dbReference type="NCBIfam" id="TIGR00174">
    <property type="entry name" value="miaA"/>
    <property type="match status" value="1"/>
</dbReference>
<dbReference type="PANTHER" id="PTHR11088">
    <property type="entry name" value="TRNA DIMETHYLALLYLTRANSFERASE"/>
    <property type="match status" value="1"/>
</dbReference>
<evidence type="ECO:0000256" key="6">
    <source>
        <dbReference type="ARBA" id="ARBA00022741"/>
    </source>
</evidence>
<dbReference type="GO" id="GO:0006400">
    <property type="term" value="P:tRNA modification"/>
    <property type="evidence" value="ECO:0007669"/>
    <property type="project" value="TreeGrafter"/>
</dbReference>
<comment type="caution">
    <text evidence="15">The sequence shown here is derived from an EMBL/GenBank/DDBJ whole genome shotgun (WGS) entry which is preliminary data.</text>
</comment>
<feature type="region of interest" description="Disordered" evidence="14">
    <location>
        <begin position="1"/>
        <end position="22"/>
    </location>
</feature>
<name>A0A3N4A2B6_9MICC</name>
<keyword evidence="5 10" id="KW-0819">tRNA processing</keyword>
<comment type="catalytic activity">
    <reaction evidence="9 10 11">
        <text>adenosine(37) in tRNA + dimethylallyl diphosphate = N(6)-dimethylallyladenosine(37) in tRNA + diphosphate</text>
        <dbReference type="Rhea" id="RHEA:26482"/>
        <dbReference type="Rhea" id="RHEA-COMP:10162"/>
        <dbReference type="Rhea" id="RHEA-COMP:10375"/>
        <dbReference type="ChEBI" id="CHEBI:33019"/>
        <dbReference type="ChEBI" id="CHEBI:57623"/>
        <dbReference type="ChEBI" id="CHEBI:74411"/>
        <dbReference type="ChEBI" id="CHEBI:74415"/>
        <dbReference type="EC" id="2.5.1.75"/>
    </reaction>
</comment>
<evidence type="ECO:0000256" key="9">
    <source>
        <dbReference type="ARBA" id="ARBA00049563"/>
    </source>
</evidence>
<proteinExistence type="inferred from homology"/>
<evidence type="ECO:0000256" key="14">
    <source>
        <dbReference type="SAM" id="MobiDB-lite"/>
    </source>
</evidence>
<feature type="binding site" evidence="10">
    <location>
        <begin position="30"/>
        <end position="35"/>
    </location>
    <ligand>
        <name>substrate</name>
    </ligand>
</feature>
<keyword evidence="16" id="KW-1185">Reference proteome</keyword>
<evidence type="ECO:0000256" key="3">
    <source>
        <dbReference type="ARBA" id="ARBA00005842"/>
    </source>
</evidence>
<comment type="function">
    <text evidence="2 10 12">Catalyzes the transfer of a dimethylallyl group onto the adenine at position 37 in tRNAs that read codons beginning with uridine, leading to the formation of N6-(dimethylallyl)adenosine (i(6)A).</text>
</comment>